<keyword evidence="8" id="KW-0325">Glycoprotein</keyword>
<dbReference type="InterPro" id="IPR000276">
    <property type="entry name" value="GPCR_Rhodpsn"/>
</dbReference>
<dbReference type="PROSITE" id="PS50262">
    <property type="entry name" value="G_PROTEIN_RECEP_F1_2"/>
    <property type="match status" value="1"/>
</dbReference>
<keyword evidence="6 11" id="KW-0472">Membrane</keyword>
<dbReference type="GO" id="GO:0005886">
    <property type="term" value="C:plasma membrane"/>
    <property type="evidence" value="ECO:0007669"/>
    <property type="project" value="UniProtKB-SubCell"/>
</dbReference>
<evidence type="ECO:0000256" key="2">
    <source>
        <dbReference type="ARBA" id="ARBA00022475"/>
    </source>
</evidence>
<feature type="domain" description="G-protein coupled receptors family 1 profile" evidence="12">
    <location>
        <begin position="56"/>
        <end position="287"/>
    </location>
</feature>
<dbReference type="OrthoDB" id="5987547at2759"/>
<feature type="unsure residue" description="D or N" evidence="14">
    <location>
        <position position="21"/>
    </location>
</feature>
<evidence type="ECO:0000256" key="10">
    <source>
        <dbReference type="SAM" id="MobiDB-lite"/>
    </source>
</evidence>
<sequence length="375" mass="42340">MSQTRGFFLTKDKMASNNTTDGDPGEYFMDEASYSLAEIVAWSFAFGLEGFLIICGNILTISTFVGTKRLRRQSTILLINLATADLCVGLLSIPVFIYYFVDYLYFFGENEALGMTHRILDAGTAYASLFSLVLVSLERVRVIVWPLQHRLTTRQFVFATIAAAWILAFILPFLDYTDTGVPVSFYIAVPMLAVSLIIMCAAYVVIWVQVRYKRQKSHRKESSDFERAFAITLLIVTATSVVAWLPFQAILIIETLCAEKCAPVSDNVLYTSKLLHYGNSLVNPVIYSLRFPEFKKAAFRILSVNRHSGSKNNDPALMPMQEIVPSPNQTANSSIRWTWKSRSLRGSTKSNGSPRLQLKEEEKRREDLQDLVEQS</sequence>
<organism evidence="13 14">
    <name type="scientific">Actinia tenebrosa</name>
    <name type="common">Australian red waratah sea anemone</name>
    <dbReference type="NCBI Taxonomy" id="6105"/>
    <lineage>
        <taxon>Eukaryota</taxon>
        <taxon>Metazoa</taxon>
        <taxon>Cnidaria</taxon>
        <taxon>Anthozoa</taxon>
        <taxon>Hexacorallia</taxon>
        <taxon>Actiniaria</taxon>
        <taxon>Actiniidae</taxon>
        <taxon>Actinia</taxon>
    </lineage>
</organism>
<evidence type="ECO:0000256" key="5">
    <source>
        <dbReference type="ARBA" id="ARBA00023040"/>
    </source>
</evidence>
<feature type="transmembrane region" description="Helical" evidence="11">
    <location>
        <begin position="156"/>
        <end position="174"/>
    </location>
</feature>
<evidence type="ECO:0000256" key="3">
    <source>
        <dbReference type="ARBA" id="ARBA00022692"/>
    </source>
</evidence>
<keyword evidence="7" id="KW-0675">Receptor</keyword>
<evidence type="ECO:0000256" key="6">
    <source>
        <dbReference type="ARBA" id="ARBA00023136"/>
    </source>
</evidence>
<feature type="compositionally biased region" description="Basic and acidic residues" evidence="10">
    <location>
        <begin position="357"/>
        <end position="368"/>
    </location>
</feature>
<dbReference type="PANTHER" id="PTHR24246">
    <property type="entry name" value="OLFACTORY RECEPTOR AND ADENOSINE RECEPTOR"/>
    <property type="match status" value="1"/>
</dbReference>
<feature type="compositionally biased region" description="Polar residues" evidence="10">
    <location>
        <begin position="326"/>
        <end position="354"/>
    </location>
</feature>
<keyword evidence="9" id="KW-0807">Transducer</keyword>
<evidence type="ECO:0000256" key="7">
    <source>
        <dbReference type="ARBA" id="ARBA00023170"/>
    </source>
</evidence>
<evidence type="ECO:0000259" key="12">
    <source>
        <dbReference type="PROSITE" id="PS50262"/>
    </source>
</evidence>
<feature type="transmembrane region" description="Helical" evidence="11">
    <location>
        <begin position="39"/>
        <end position="65"/>
    </location>
</feature>
<feature type="transmembrane region" description="Helical" evidence="11">
    <location>
        <begin position="77"/>
        <end position="101"/>
    </location>
</feature>
<dbReference type="GO" id="GO:0004930">
    <property type="term" value="F:G protein-coupled receptor activity"/>
    <property type="evidence" value="ECO:0007669"/>
    <property type="project" value="UniProtKB-KW"/>
</dbReference>
<keyword evidence="4 11" id="KW-1133">Transmembrane helix</keyword>
<gene>
    <name evidence="14" type="primary">LOC116298410</name>
</gene>
<dbReference type="RefSeq" id="XP_031562724.1">
    <property type="nucleotide sequence ID" value="XM_031706864.1"/>
</dbReference>
<dbReference type="Gene3D" id="1.20.1070.10">
    <property type="entry name" value="Rhodopsin 7-helix transmembrane proteins"/>
    <property type="match status" value="1"/>
</dbReference>
<evidence type="ECO:0000313" key="14">
    <source>
        <dbReference type="RefSeq" id="XP_031562724.1"/>
    </source>
</evidence>
<evidence type="ECO:0000256" key="4">
    <source>
        <dbReference type="ARBA" id="ARBA00022989"/>
    </source>
</evidence>
<dbReference type="CDD" id="cd00637">
    <property type="entry name" value="7tm_classA_rhodopsin-like"/>
    <property type="match status" value="1"/>
</dbReference>
<reference evidence="14" key="1">
    <citation type="submission" date="2025-08" db="UniProtKB">
        <authorList>
            <consortium name="RefSeq"/>
        </authorList>
    </citation>
    <scope>IDENTIFICATION</scope>
    <source>
        <tissue evidence="14">Tentacle</tissue>
    </source>
</reference>
<evidence type="ECO:0000256" key="11">
    <source>
        <dbReference type="SAM" id="Phobius"/>
    </source>
</evidence>
<keyword evidence="13" id="KW-1185">Reference proteome</keyword>
<feature type="transmembrane region" description="Helical" evidence="11">
    <location>
        <begin position="186"/>
        <end position="208"/>
    </location>
</feature>
<evidence type="ECO:0000256" key="1">
    <source>
        <dbReference type="ARBA" id="ARBA00004651"/>
    </source>
</evidence>
<dbReference type="Pfam" id="PF00001">
    <property type="entry name" value="7tm_1"/>
    <property type="match status" value="2"/>
</dbReference>
<dbReference type="SUPFAM" id="SSF81321">
    <property type="entry name" value="Family A G protein-coupled receptor-like"/>
    <property type="match status" value="1"/>
</dbReference>
<dbReference type="Proteomes" id="UP000515163">
    <property type="component" value="Unplaced"/>
</dbReference>
<keyword evidence="5" id="KW-0297">G-protein coupled receptor</keyword>
<accession>A0A6P8I2F8</accession>
<evidence type="ECO:0000256" key="8">
    <source>
        <dbReference type="ARBA" id="ARBA00023180"/>
    </source>
</evidence>
<evidence type="ECO:0000313" key="13">
    <source>
        <dbReference type="Proteomes" id="UP000515163"/>
    </source>
</evidence>
<keyword evidence="3 11" id="KW-0812">Transmembrane</keyword>
<dbReference type="InterPro" id="IPR017452">
    <property type="entry name" value="GPCR_Rhodpsn_7TM"/>
</dbReference>
<evidence type="ECO:0000256" key="9">
    <source>
        <dbReference type="ARBA" id="ARBA00023224"/>
    </source>
</evidence>
<name>A0A6P8I2F8_ACTTE</name>
<dbReference type="PRINTS" id="PR00237">
    <property type="entry name" value="GPCRRHODOPSN"/>
</dbReference>
<feature type="region of interest" description="Disordered" evidence="10">
    <location>
        <begin position="311"/>
        <end position="375"/>
    </location>
</feature>
<comment type="subcellular location">
    <subcellularLocation>
        <location evidence="1">Cell membrane</location>
        <topology evidence="1">Multi-pass membrane protein</topology>
    </subcellularLocation>
</comment>
<proteinExistence type="predicted"/>
<keyword evidence="2" id="KW-1003">Cell membrane</keyword>
<dbReference type="PANTHER" id="PTHR24246:SF27">
    <property type="entry name" value="ADENOSINE RECEPTOR, ISOFORM A"/>
    <property type="match status" value="1"/>
</dbReference>
<feature type="transmembrane region" description="Helical" evidence="11">
    <location>
        <begin position="125"/>
        <end position="144"/>
    </location>
</feature>
<protein>
    <submittedName>
        <fullName evidence="14">Adenosine receptor A3-like isoform X2</fullName>
    </submittedName>
</protein>
<dbReference type="AlphaFoldDB" id="A0A6P8I2F8"/>
<feature type="transmembrane region" description="Helical" evidence="11">
    <location>
        <begin position="228"/>
        <end position="247"/>
    </location>
</feature>